<dbReference type="AlphaFoldDB" id="A0AAV1RR40"/>
<evidence type="ECO:0000313" key="1">
    <source>
        <dbReference type="EMBL" id="CAK7337947.1"/>
    </source>
</evidence>
<dbReference type="Proteomes" id="UP001314170">
    <property type="component" value="Unassembled WGS sequence"/>
</dbReference>
<evidence type="ECO:0000313" key="2">
    <source>
        <dbReference type="Proteomes" id="UP001314170"/>
    </source>
</evidence>
<reference evidence="1 2" key="1">
    <citation type="submission" date="2024-01" db="EMBL/GenBank/DDBJ databases">
        <authorList>
            <person name="Waweru B."/>
        </authorList>
    </citation>
    <scope>NUCLEOTIDE SEQUENCE [LARGE SCALE GENOMIC DNA]</scope>
</reference>
<comment type="caution">
    <text evidence="1">The sequence shown here is derived from an EMBL/GenBank/DDBJ whole genome shotgun (WGS) entry which is preliminary data.</text>
</comment>
<dbReference type="EMBL" id="CAWUPB010001108">
    <property type="protein sequence ID" value="CAK7337947.1"/>
    <property type="molecule type" value="Genomic_DNA"/>
</dbReference>
<gene>
    <name evidence="1" type="ORF">DCAF_LOCUS12988</name>
</gene>
<sequence length="148" mass="16327">MLALVDMNQTDIVRYIAKMQDLLREGSKGFDIASTEKMCLGNTSTSKQCIKVEMMQQQAQTSRAAEELVRNISQPYRISLPVAETTLPELEEMVSPNRFSGLMGSQQGSMDDVLGNGSNLLALVDTETDRVRYKVQMQNSLGEGSKGT</sequence>
<keyword evidence="2" id="KW-1185">Reference proteome</keyword>
<proteinExistence type="predicted"/>
<accession>A0AAV1RR40</accession>
<name>A0AAV1RR40_9ROSI</name>
<protein>
    <submittedName>
        <fullName evidence="1">Uncharacterized protein</fullName>
    </submittedName>
</protein>
<organism evidence="1 2">
    <name type="scientific">Dovyalis caffra</name>
    <dbReference type="NCBI Taxonomy" id="77055"/>
    <lineage>
        <taxon>Eukaryota</taxon>
        <taxon>Viridiplantae</taxon>
        <taxon>Streptophyta</taxon>
        <taxon>Embryophyta</taxon>
        <taxon>Tracheophyta</taxon>
        <taxon>Spermatophyta</taxon>
        <taxon>Magnoliopsida</taxon>
        <taxon>eudicotyledons</taxon>
        <taxon>Gunneridae</taxon>
        <taxon>Pentapetalae</taxon>
        <taxon>rosids</taxon>
        <taxon>fabids</taxon>
        <taxon>Malpighiales</taxon>
        <taxon>Salicaceae</taxon>
        <taxon>Flacourtieae</taxon>
        <taxon>Dovyalis</taxon>
    </lineage>
</organism>